<evidence type="ECO:0000313" key="2">
    <source>
        <dbReference type="Proteomes" id="UP000596355"/>
    </source>
</evidence>
<name>A0A7U0GC64_9CAUD</name>
<dbReference type="Proteomes" id="UP000596355">
    <property type="component" value="Segment"/>
</dbReference>
<protein>
    <submittedName>
        <fullName evidence="1">Uncharacterized protein</fullName>
    </submittedName>
</protein>
<reference evidence="1 2" key="1">
    <citation type="submission" date="2021-01" db="EMBL/GenBank/DDBJ databases">
        <authorList>
            <person name="Olabode J."/>
            <person name="Purtell M.C."/>
            <person name="Talati K."/>
            <person name="Shaffer C.D."/>
            <person name="Weston-Hafer K.A."/>
            <person name="Garlena R.A."/>
            <person name="Russell D.A."/>
            <person name="Pope W.H."/>
            <person name="Jacobs-Sera D."/>
            <person name="Hatfull G.F."/>
        </authorList>
    </citation>
    <scope>NUCLEOTIDE SEQUENCE [LARGE SCALE GENOMIC DNA]</scope>
</reference>
<gene>
    <name evidence="1" type="primary">106</name>
    <name evidence="1" type="ORF">SEA_MEGANTHEEKILLA_106</name>
</gene>
<proteinExistence type="predicted"/>
<dbReference type="EMBL" id="MW435853">
    <property type="protein sequence ID" value="QQV92468.1"/>
    <property type="molecule type" value="Genomic_DNA"/>
</dbReference>
<organism evidence="1 2">
    <name type="scientific">Streptomyces phage MeganTheeKilla</name>
    <dbReference type="NCBI Taxonomy" id="2801897"/>
    <lineage>
        <taxon>Viruses</taxon>
        <taxon>Duplodnaviria</taxon>
        <taxon>Heunggongvirae</taxon>
        <taxon>Uroviricota</taxon>
        <taxon>Caudoviricetes</taxon>
        <taxon>Stanwilliamsviridae</taxon>
        <taxon>Loccivirinae</taxon>
        <taxon>Gilsonvirus</taxon>
        <taxon>Gilsonvirus gilson</taxon>
    </lineage>
</organism>
<evidence type="ECO:0000313" key="1">
    <source>
        <dbReference type="EMBL" id="QQV92468.1"/>
    </source>
</evidence>
<sequence length="66" mass="7675">MPKYRIYLSNGKDFTVTDELDNLTTDDKFLIIKSKDREVAINTAHILYVLELSENPTPQVRSINYI</sequence>
<accession>A0A7U0GC64</accession>